<organism evidence="7">
    <name type="scientific">marine metagenome</name>
    <dbReference type="NCBI Taxonomy" id="408172"/>
    <lineage>
        <taxon>unclassified sequences</taxon>
        <taxon>metagenomes</taxon>
        <taxon>ecological metagenomes</taxon>
    </lineage>
</organism>
<evidence type="ECO:0000313" key="7">
    <source>
        <dbReference type="EMBL" id="SVD78842.1"/>
    </source>
</evidence>
<sequence>RQFNFDSGIKKSAGVRLRSPDSLFQEVSFLKEKYKIDSFYFIDDLFTLDEEMVNGFCKKMIKHKMNLVWACSSKVNTVTYDSLKLMKEAGCIQIDFGVEKASDEQMQLLKKGTKVREVKETFKNCRALGIRTFANMLINTPGESKKDLEDVVDLLKEIKSNIVSINIFTPYPGTEIFTDTRGILSRDEYPLLMEDPAVLSEKMPEKFRFASHNENLSQFSSSNMRKFNKFLPTISIFFDRNYIKSLMRSKNKKNYLKQMKLLITE</sequence>
<dbReference type="GO" id="GO:0005829">
    <property type="term" value="C:cytosol"/>
    <property type="evidence" value="ECO:0007669"/>
    <property type="project" value="TreeGrafter"/>
</dbReference>
<evidence type="ECO:0000259" key="6">
    <source>
        <dbReference type="PROSITE" id="PS51918"/>
    </source>
</evidence>
<dbReference type="SUPFAM" id="SSF102114">
    <property type="entry name" value="Radical SAM enzymes"/>
    <property type="match status" value="1"/>
</dbReference>
<dbReference type="InterPro" id="IPR006638">
    <property type="entry name" value="Elp3/MiaA/NifB-like_rSAM"/>
</dbReference>
<protein>
    <recommendedName>
        <fullName evidence="6">Radical SAM core domain-containing protein</fullName>
    </recommendedName>
</protein>
<dbReference type="CDD" id="cd01335">
    <property type="entry name" value="Radical_SAM"/>
    <property type="match status" value="1"/>
</dbReference>
<feature type="non-terminal residue" evidence="7">
    <location>
        <position position="265"/>
    </location>
</feature>
<dbReference type="SMART" id="SM00729">
    <property type="entry name" value="Elp3"/>
    <property type="match status" value="1"/>
</dbReference>
<evidence type="ECO:0000256" key="5">
    <source>
        <dbReference type="ARBA" id="ARBA00023014"/>
    </source>
</evidence>
<name>A0A382Y680_9ZZZZ</name>
<feature type="non-terminal residue" evidence="7">
    <location>
        <position position="1"/>
    </location>
</feature>
<keyword evidence="5" id="KW-0411">Iron-sulfur</keyword>
<keyword evidence="4" id="KW-0408">Iron</keyword>
<proteinExistence type="predicted"/>
<reference evidence="7" key="1">
    <citation type="submission" date="2018-05" db="EMBL/GenBank/DDBJ databases">
        <authorList>
            <person name="Lanie J.A."/>
            <person name="Ng W.-L."/>
            <person name="Kazmierczak K.M."/>
            <person name="Andrzejewski T.M."/>
            <person name="Davidsen T.M."/>
            <person name="Wayne K.J."/>
            <person name="Tettelin H."/>
            <person name="Glass J.I."/>
            <person name="Rusch D."/>
            <person name="Podicherti R."/>
            <person name="Tsui H.-C.T."/>
            <person name="Winkler M.E."/>
        </authorList>
    </citation>
    <scope>NUCLEOTIDE SEQUENCE</scope>
</reference>
<dbReference type="GO" id="GO:0046872">
    <property type="term" value="F:metal ion binding"/>
    <property type="evidence" value="ECO:0007669"/>
    <property type="project" value="UniProtKB-KW"/>
</dbReference>
<dbReference type="EMBL" id="UINC01173312">
    <property type="protein sequence ID" value="SVD78842.1"/>
    <property type="molecule type" value="Genomic_DNA"/>
</dbReference>
<evidence type="ECO:0000256" key="1">
    <source>
        <dbReference type="ARBA" id="ARBA00001966"/>
    </source>
</evidence>
<evidence type="ECO:0000256" key="2">
    <source>
        <dbReference type="ARBA" id="ARBA00022691"/>
    </source>
</evidence>
<evidence type="ECO:0000256" key="3">
    <source>
        <dbReference type="ARBA" id="ARBA00022723"/>
    </source>
</evidence>
<dbReference type="InterPro" id="IPR023404">
    <property type="entry name" value="rSAM_horseshoe"/>
</dbReference>
<dbReference type="PROSITE" id="PS51918">
    <property type="entry name" value="RADICAL_SAM"/>
    <property type="match status" value="1"/>
</dbReference>
<dbReference type="PANTHER" id="PTHR43409:SF16">
    <property type="entry name" value="SLR0320 PROTEIN"/>
    <property type="match status" value="1"/>
</dbReference>
<keyword evidence="3" id="KW-0479">Metal-binding</keyword>
<keyword evidence="2" id="KW-0949">S-adenosyl-L-methionine</keyword>
<dbReference type="Pfam" id="PF04055">
    <property type="entry name" value="Radical_SAM"/>
    <property type="match status" value="1"/>
</dbReference>
<feature type="domain" description="Radical SAM core" evidence="6">
    <location>
        <begin position="1"/>
        <end position="206"/>
    </location>
</feature>
<dbReference type="InterPro" id="IPR058240">
    <property type="entry name" value="rSAM_sf"/>
</dbReference>
<gene>
    <name evidence="7" type="ORF">METZ01_LOCUS431696</name>
</gene>
<dbReference type="GO" id="GO:0051536">
    <property type="term" value="F:iron-sulfur cluster binding"/>
    <property type="evidence" value="ECO:0007669"/>
    <property type="project" value="UniProtKB-KW"/>
</dbReference>
<evidence type="ECO:0000256" key="4">
    <source>
        <dbReference type="ARBA" id="ARBA00023004"/>
    </source>
</evidence>
<dbReference type="InterPro" id="IPR007197">
    <property type="entry name" value="rSAM"/>
</dbReference>
<accession>A0A382Y680</accession>
<dbReference type="AlphaFoldDB" id="A0A382Y680"/>
<dbReference type="GO" id="GO:0003824">
    <property type="term" value="F:catalytic activity"/>
    <property type="evidence" value="ECO:0007669"/>
    <property type="project" value="InterPro"/>
</dbReference>
<comment type="cofactor">
    <cofactor evidence="1">
        <name>[4Fe-4S] cluster</name>
        <dbReference type="ChEBI" id="CHEBI:49883"/>
    </cofactor>
</comment>
<dbReference type="PANTHER" id="PTHR43409">
    <property type="entry name" value="ANAEROBIC MAGNESIUM-PROTOPORPHYRIN IX MONOMETHYL ESTER CYCLASE-RELATED"/>
    <property type="match status" value="1"/>
</dbReference>
<dbReference type="InterPro" id="IPR051198">
    <property type="entry name" value="BchE-like"/>
</dbReference>
<dbReference type="Gene3D" id="3.80.30.20">
    <property type="entry name" value="tm_1862 like domain"/>
    <property type="match status" value="1"/>
</dbReference>